<gene>
    <name evidence="2" type="ORF">FALBO_8022</name>
</gene>
<dbReference type="Proteomes" id="UP000554235">
    <property type="component" value="Unassembled WGS sequence"/>
</dbReference>
<comment type="caution">
    <text evidence="2">The sequence shown here is derived from an EMBL/GenBank/DDBJ whole genome shotgun (WGS) entry which is preliminary data.</text>
</comment>
<sequence>MDSMLRRPWKGLGASYARPASSGRSQVCQACFDWTLHFPPKERQSYRRGLNFDFYDIAASAELEECRYCYAIYQCLMAFGAKIRLNASLIVTLTATLNKPFHLSWDDEERGRLTLEVYSDDEANECALDGLGSARDIQGDANAPQVLEQARNWLKNCQENHPACKLVDGPFPRRLIFVGDNTVDYKLVEGVHPDTPYVALSHCWGMQQAFTTTRSNLDQRTAGIKQTDLPATFQDAITVTQGLGLQYIWIDSLCIVQDDESDWNHESGRMGGIYERSCCTIAASTASGDQAGFLGTTSQRLFYVSQNVDMFPFSEASYVKARMVHDIRQPVILDPLLHRGWTFQERLLPRRLLTYSSALTWECRATSEYAHRKLNWFLEADRTGFLNLVNQPDPSLRDFYDFWYYGIVQPYSRRILTKDSDQIPALSALARKFHEKVPHDTYLAGIWKEDIPTGLCWKVELDSHERVRSRFRAYDGYRVPSWSWASIEAPITFRAGRSLAVSVLDAQCQSEMAVNSDPYGHVRDGSMRLKGRVARARLSFPMGGGPMISFLLPGINAPLVHLPVYLDTPVRYQRVTNDYLQALELASPDLEVIARSHSSMQSKHLAGEVICLLMYNTFRDGDPKRFFLVLSPSPRQKGAFERIGAVDLTISREPLGVDLWLQEFSEREIIII</sequence>
<dbReference type="PANTHER" id="PTHR33112">
    <property type="entry name" value="DOMAIN PROTEIN, PUTATIVE-RELATED"/>
    <property type="match status" value="1"/>
</dbReference>
<feature type="domain" description="Heterokaryon incompatibility" evidence="1">
    <location>
        <begin position="197"/>
        <end position="345"/>
    </location>
</feature>
<evidence type="ECO:0000313" key="2">
    <source>
        <dbReference type="EMBL" id="KAF4465132.1"/>
    </source>
</evidence>
<keyword evidence="3" id="KW-1185">Reference proteome</keyword>
<organism evidence="2 3">
    <name type="scientific">Fusarium albosuccineum</name>
    <dbReference type="NCBI Taxonomy" id="1237068"/>
    <lineage>
        <taxon>Eukaryota</taxon>
        <taxon>Fungi</taxon>
        <taxon>Dikarya</taxon>
        <taxon>Ascomycota</taxon>
        <taxon>Pezizomycotina</taxon>
        <taxon>Sordariomycetes</taxon>
        <taxon>Hypocreomycetidae</taxon>
        <taxon>Hypocreales</taxon>
        <taxon>Nectriaceae</taxon>
        <taxon>Fusarium</taxon>
        <taxon>Fusarium decemcellulare species complex</taxon>
    </lineage>
</organism>
<protein>
    <submittedName>
        <fullName evidence="2">HET domain-containing</fullName>
    </submittedName>
</protein>
<dbReference type="Pfam" id="PF06985">
    <property type="entry name" value="HET"/>
    <property type="match status" value="1"/>
</dbReference>
<evidence type="ECO:0000259" key="1">
    <source>
        <dbReference type="Pfam" id="PF06985"/>
    </source>
</evidence>
<dbReference type="OrthoDB" id="5362512at2759"/>
<dbReference type="InterPro" id="IPR010730">
    <property type="entry name" value="HET"/>
</dbReference>
<reference evidence="2 3" key="1">
    <citation type="submission" date="2020-01" db="EMBL/GenBank/DDBJ databases">
        <title>Identification and distribution of gene clusters putatively required for synthesis of sphingolipid metabolism inhibitors in phylogenetically diverse species of the filamentous fungus Fusarium.</title>
        <authorList>
            <person name="Kim H.-S."/>
            <person name="Busman M."/>
            <person name="Brown D.W."/>
            <person name="Divon H."/>
            <person name="Uhlig S."/>
            <person name="Proctor R.H."/>
        </authorList>
    </citation>
    <scope>NUCLEOTIDE SEQUENCE [LARGE SCALE GENOMIC DNA]</scope>
    <source>
        <strain evidence="2 3">NRRL 20459</strain>
    </source>
</reference>
<proteinExistence type="predicted"/>
<name>A0A8H4LBP5_9HYPO</name>
<dbReference type="AlphaFoldDB" id="A0A8H4LBP5"/>
<evidence type="ECO:0000313" key="3">
    <source>
        <dbReference type="Proteomes" id="UP000554235"/>
    </source>
</evidence>
<dbReference type="PANTHER" id="PTHR33112:SF16">
    <property type="entry name" value="HETEROKARYON INCOMPATIBILITY DOMAIN-CONTAINING PROTEIN"/>
    <property type="match status" value="1"/>
</dbReference>
<accession>A0A8H4LBP5</accession>
<dbReference type="EMBL" id="JAADYS010001085">
    <property type="protein sequence ID" value="KAF4465132.1"/>
    <property type="molecule type" value="Genomic_DNA"/>
</dbReference>